<evidence type="ECO:0000313" key="1">
    <source>
        <dbReference type="EMBL" id="GII26470.1"/>
    </source>
</evidence>
<dbReference type="AlphaFoldDB" id="A0A8J3TG08"/>
<protein>
    <submittedName>
        <fullName evidence="1">Uncharacterized protein</fullName>
    </submittedName>
</protein>
<dbReference type="RefSeq" id="WP_168118295.1">
    <property type="nucleotide sequence ID" value="NZ_BOON01000079.1"/>
</dbReference>
<dbReference type="Proteomes" id="UP000599074">
    <property type="component" value="Unassembled WGS sequence"/>
</dbReference>
<sequence>MAFVYHRINPSGYMDQTLEIVNNGPSAVIPTVEITPVDRTGTVLPGVTVSTAYGTDQGKMVVPARETSLDVLAFAGRDAANVADVRVTVRKTADVTFPAAPQIVEAQAVNEAGQPTAKFGPFDAVVLTNPNSEKVSVGVVCIIWEQPPAGQPQQARTVIPIGAATIAGQHSATVRASGDARNGCGSLKTYFSPPT</sequence>
<organism evidence="1 2">
    <name type="scientific">Planosporangium mesophilum</name>
    <dbReference type="NCBI Taxonomy" id="689768"/>
    <lineage>
        <taxon>Bacteria</taxon>
        <taxon>Bacillati</taxon>
        <taxon>Actinomycetota</taxon>
        <taxon>Actinomycetes</taxon>
        <taxon>Micromonosporales</taxon>
        <taxon>Micromonosporaceae</taxon>
        <taxon>Planosporangium</taxon>
    </lineage>
</organism>
<dbReference type="EMBL" id="BOON01000079">
    <property type="protein sequence ID" value="GII26470.1"/>
    <property type="molecule type" value="Genomic_DNA"/>
</dbReference>
<comment type="caution">
    <text evidence="1">The sequence shown here is derived from an EMBL/GenBank/DDBJ whole genome shotgun (WGS) entry which is preliminary data.</text>
</comment>
<keyword evidence="2" id="KW-1185">Reference proteome</keyword>
<evidence type="ECO:0000313" key="2">
    <source>
        <dbReference type="Proteomes" id="UP000599074"/>
    </source>
</evidence>
<gene>
    <name evidence="1" type="ORF">Pme01_60670</name>
</gene>
<reference evidence="1" key="1">
    <citation type="submission" date="2021-01" db="EMBL/GenBank/DDBJ databases">
        <title>Whole genome shotgun sequence of Planosporangium mesophilum NBRC 109066.</title>
        <authorList>
            <person name="Komaki H."/>
            <person name="Tamura T."/>
        </authorList>
    </citation>
    <scope>NUCLEOTIDE SEQUENCE</scope>
    <source>
        <strain evidence="1">NBRC 109066</strain>
    </source>
</reference>
<name>A0A8J3TG08_9ACTN</name>
<accession>A0A8J3TG08</accession>
<proteinExistence type="predicted"/>